<dbReference type="AlphaFoldDB" id="A0A9P4PPU6"/>
<dbReference type="EMBL" id="MU001496">
    <property type="protein sequence ID" value="KAF2448035.1"/>
    <property type="molecule type" value="Genomic_DNA"/>
</dbReference>
<evidence type="ECO:0000313" key="2">
    <source>
        <dbReference type="Proteomes" id="UP000799764"/>
    </source>
</evidence>
<organism evidence="1 2">
    <name type="scientific">Karstenula rhodostoma CBS 690.94</name>
    <dbReference type="NCBI Taxonomy" id="1392251"/>
    <lineage>
        <taxon>Eukaryota</taxon>
        <taxon>Fungi</taxon>
        <taxon>Dikarya</taxon>
        <taxon>Ascomycota</taxon>
        <taxon>Pezizomycotina</taxon>
        <taxon>Dothideomycetes</taxon>
        <taxon>Pleosporomycetidae</taxon>
        <taxon>Pleosporales</taxon>
        <taxon>Massarineae</taxon>
        <taxon>Didymosphaeriaceae</taxon>
        <taxon>Karstenula</taxon>
    </lineage>
</organism>
<reference evidence="1" key="1">
    <citation type="journal article" date="2020" name="Stud. Mycol.">
        <title>101 Dothideomycetes genomes: a test case for predicting lifestyles and emergence of pathogens.</title>
        <authorList>
            <person name="Haridas S."/>
            <person name="Albert R."/>
            <person name="Binder M."/>
            <person name="Bloem J."/>
            <person name="Labutti K."/>
            <person name="Salamov A."/>
            <person name="Andreopoulos B."/>
            <person name="Baker S."/>
            <person name="Barry K."/>
            <person name="Bills G."/>
            <person name="Bluhm B."/>
            <person name="Cannon C."/>
            <person name="Castanera R."/>
            <person name="Culley D."/>
            <person name="Daum C."/>
            <person name="Ezra D."/>
            <person name="Gonzalez J."/>
            <person name="Henrissat B."/>
            <person name="Kuo A."/>
            <person name="Liang C."/>
            <person name="Lipzen A."/>
            <person name="Lutzoni F."/>
            <person name="Magnuson J."/>
            <person name="Mondo S."/>
            <person name="Nolan M."/>
            <person name="Ohm R."/>
            <person name="Pangilinan J."/>
            <person name="Park H.-J."/>
            <person name="Ramirez L."/>
            <person name="Alfaro M."/>
            <person name="Sun H."/>
            <person name="Tritt A."/>
            <person name="Yoshinaga Y."/>
            <person name="Zwiers L.-H."/>
            <person name="Turgeon B."/>
            <person name="Goodwin S."/>
            <person name="Spatafora J."/>
            <person name="Crous P."/>
            <person name="Grigoriev I."/>
        </authorList>
    </citation>
    <scope>NUCLEOTIDE SEQUENCE</scope>
    <source>
        <strain evidence="1">CBS 690.94</strain>
    </source>
</reference>
<comment type="caution">
    <text evidence="1">The sequence shown here is derived from an EMBL/GenBank/DDBJ whole genome shotgun (WGS) entry which is preliminary data.</text>
</comment>
<proteinExistence type="predicted"/>
<accession>A0A9P4PPU6</accession>
<protein>
    <submittedName>
        <fullName evidence="1">Uncharacterized protein</fullName>
    </submittedName>
</protein>
<keyword evidence="2" id="KW-1185">Reference proteome</keyword>
<name>A0A9P4PPU6_9PLEO</name>
<sequence>MCQSPAEERAAGGVCRAPLVAPSVPERGSEGATCCLLLAGAGAGAGAGAVAAEAQHSTAPARFRTAPHASARRLLCAHGDGRTLACRPSSPSLTPNESCTALGLATTHTTHHAALRTTAPTANTRFSLRRLLLDGPPPASWSSPRASHRRCPAAVDLQPLAARLLFQSGNCSQLSPLAA</sequence>
<dbReference type="Proteomes" id="UP000799764">
    <property type="component" value="Unassembled WGS sequence"/>
</dbReference>
<gene>
    <name evidence="1" type="ORF">P171DRAFT_510590</name>
</gene>
<evidence type="ECO:0000313" key="1">
    <source>
        <dbReference type="EMBL" id="KAF2448035.1"/>
    </source>
</evidence>